<evidence type="ECO:0000256" key="4">
    <source>
        <dbReference type="ARBA" id="ARBA00023002"/>
    </source>
</evidence>
<dbReference type="GO" id="GO:0005506">
    <property type="term" value="F:iron ion binding"/>
    <property type="evidence" value="ECO:0007669"/>
    <property type="project" value="InterPro"/>
</dbReference>
<dbReference type="PRINTS" id="PR00090">
    <property type="entry name" value="RNGDIOXGNASE"/>
</dbReference>
<keyword evidence="5" id="KW-0408">Iron</keyword>
<dbReference type="InterPro" id="IPR015879">
    <property type="entry name" value="Ring_hydroxy_dOase_asu_C_dom"/>
</dbReference>
<proteinExistence type="predicted"/>
<dbReference type="GO" id="GO:0051537">
    <property type="term" value="F:2 iron, 2 sulfur cluster binding"/>
    <property type="evidence" value="ECO:0007669"/>
    <property type="project" value="UniProtKB-KW"/>
</dbReference>
<evidence type="ECO:0000256" key="6">
    <source>
        <dbReference type="ARBA" id="ARBA00023014"/>
    </source>
</evidence>
<dbReference type="SUPFAM" id="SSF50022">
    <property type="entry name" value="ISP domain"/>
    <property type="match status" value="1"/>
</dbReference>
<dbReference type="Pfam" id="PF00848">
    <property type="entry name" value="Ring_hydroxyl_A"/>
    <property type="match status" value="1"/>
</dbReference>
<protein>
    <submittedName>
        <fullName evidence="9">Aromatic ring-hydroxylating dioxygenase subunit alpha</fullName>
    </submittedName>
</protein>
<keyword evidence="7" id="KW-0520">NAD</keyword>
<dbReference type="OrthoDB" id="7456916at2"/>
<dbReference type="InterPro" id="IPR015881">
    <property type="entry name" value="ARHD_Rieske_2Fe_2S"/>
</dbReference>
<evidence type="ECO:0000313" key="10">
    <source>
        <dbReference type="Proteomes" id="UP000428330"/>
    </source>
</evidence>
<keyword evidence="3" id="KW-0479">Metal-binding</keyword>
<dbReference type="RefSeq" id="WP_157707739.1">
    <property type="nucleotide sequence ID" value="NZ_CP034348.1"/>
</dbReference>
<keyword evidence="4" id="KW-0560">Oxidoreductase</keyword>
<dbReference type="Pfam" id="PF00355">
    <property type="entry name" value="Rieske"/>
    <property type="match status" value="1"/>
</dbReference>
<dbReference type="PROSITE" id="PS00570">
    <property type="entry name" value="RING_HYDROXYL_ALPHA"/>
    <property type="match status" value="1"/>
</dbReference>
<dbReference type="EMBL" id="CP034348">
    <property type="protein sequence ID" value="QGX99058.1"/>
    <property type="molecule type" value="Genomic_DNA"/>
</dbReference>
<dbReference type="InterPro" id="IPR017941">
    <property type="entry name" value="Rieske_2Fe-2S"/>
</dbReference>
<reference evidence="10" key="1">
    <citation type="submission" date="2018-12" db="EMBL/GenBank/DDBJ databases">
        <title>Complete genome sequence of Roseovarius sp. MME-070.</title>
        <authorList>
            <person name="Nam Y.-D."/>
            <person name="Kang J."/>
            <person name="Chung W.-H."/>
            <person name="Park Y.S."/>
        </authorList>
    </citation>
    <scope>NUCLEOTIDE SEQUENCE [LARGE SCALE GENOMIC DNA]</scope>
    <source>
        <strain evidence="10">MME-070</strain>
    </source>
</reference>
<evidence type="ECO:0000256" key="5">
    <source>
        <dbReference type="ARBA" id="ARBA00023004"/>
    </source>
</evidence>
<evidence type="ECO:0000256" key="1">
    <source>
        <dbReference type="ARBA" id="ARBA00001962"/>
    </source>
</evidence>
<evidence type="ECO:0000256" key="2">
    <source>
        <dbReference type="ARBA" id="ARBA00022714"/>
    </source>
</evidence>
<dbReference type="PANTHER" id="PTHR43756:SF5">
    <property type="entry name" value="CHOLINE MONOOXYGENASE, CHLOROPLASTIC"/>
    <property type="match status" value="1"/>
</dbReference>
<dbReference type="Proteomes" id="UP000428330">
    <property type="component" value="Chromosome"/>
</dbReference>
<name>A0A6I6J2R4_9RHOB</name>
<organism evidence="9 10">
    <name type="scientific">Roseovarius faecimaris</name>
    <dbReference type="NCBI Taxonomy" id="2494550"/>
    <lineage>
        <taxon>Bacteria</taxon>
        <taxon>Pseudomonadati</taxon>
        <taxon>Pseudomonadota</taxon>
        <taxon>Alphaproteobacteria</taxon>
        <taxon>Rhodobacterales</taxon>
        <taxon>Roseobacteraceae</taxon>
        <taxon>Roseovarius</taxon>
    </lineage>
</organism>
<sequence>MSCPATIKQILRDHKDGMAMPREMYTSREVYDHDIASFWNRSWIWVGHICQLPEPGDYFLFDYGPESIIIVRDREGEIRAHLNVCRHRGSRVCVEQSGRARAFVCPYHAWTFELSGELRAGRAMGPDFDPGDYGLFPAQVRIFEGLIFVCASTDAPEIDAGLAQLAKLTAPFELANMKIAHQANYPVPANWKLAQENYLECYHCAPAHLDYARSHSLKNPADVEALMPALLDRAEAVGLPRETMSISSYEGGPVGADVYYRRYPLFEGYQTGSKSGAPLAPPLGRLTGHDGGATDIQVGLINFFLVYADHLVGYRFVPRGLQETDIQVVWMVRGDAEEGRDYDIDDLTWLWHVTTLDDERIIRHNQDGVNSHFFRPGPLAEMEWGIRHFYNGYLRMIGADRG</sequence>
<evidence type="ECO:0000313" key="9">
    <source>
        <dbReference type="EMBL" id="QGX99058.1"/>
    </source>
</evidence>
<accession>A0A6I6J2R4</accession>
<dbReference type="GO" id="GO:0051213">
    <property type="term" value="F:dioxygenase activity"/>
    <property type="evidence" value="ECO:0007669"/>
    <property type="project" value="UniProtKB-KW"/>
</dbReference>
<dbReference type="CDD" id="cd08884">
    <property type="entry name" value="RHO_alpha_C_GbcA-like"/>
    <property type="match status" value="1"/>
</dbReference>
<dbReference type="InterPro" id="IPR001663">
    <property type="entry name" value="Rng_hydr_dOase-A"/>
</dbReference>
<dbReference type="PANTHER" id="PTHR43756">
    <property type="entry name" value="CHOLINE MONOOXYGENASE, CHLOROPLASTIC"/>
    <property type="match status" value="1"/>
</dbReference>
<dbReference type="KEGG" id="rom:EI983_12580"/>
<dbReference type="PROSITE" id="PS51296">
    <property type="entry name" value="RIESKE"/>
    <property type="match status" value="1"/>
</dbReference>
<gene>
    <name evidence="9" type="ORF">EI983_12580</name>
</gene>
<evidence type="ECO:0000256" key="3">
    <source>
        <dbReference type="ARBA" id="ARBA00022723"/>
    </source>
</evidence>
<keyword evidence="2" id="KW-0001">2Fe-2S</keyword>
<keyword evidence="9" id="KW-0223">Dioxygenase</keyword>
<dbReference type="InterPro" id="IPR036922">
    <property type="entry name" value="Rieske_2Fe-2S_sf"/>
</dbReference>
<comment type="cofactor">
    <cofactor evidence="1">
        <name>Fe cation</name>
        <dbReference type="ChEBI" id="CHEBI:24875"/>
    </cofactor>
</comment>
<feature type="domain" description="Rieske" evidence="8">
    <location>
        <begin position="43"/>
        <end position="149"/>
    </location>
</feature>
<dbReference type="CDD" id="cd03469">
    <property type="entry name" value="Rieske_RO_Alpha_N"/>
    <property type="match status" value="1"/>
</dbReference>
<dbReference type="AlphaFoldDB" id="A0A6I6J2R4"/>
<dbReference type="Gene3D" id="3.90.380.10">
    <property type="entry name" value="Naphthalene 1,2-dioxygenase Alpha Subunit, Chain A, domain 1"/>
    <property type="match status" value="1"/>
</dbReference>
<dbReference type="Gene3D" id="2.102.10.10">
    <property type="entry name" value="Rieske [2Fe-2S] iron-sulphur domain"/>
    <property type="match status" value="1"/>
</dbReference>
<keyword evidence="10" id="KW-1185">Reference proteome</keyword>
<keyword evidence="6" id="KW-0411">Iron-sulfur</keyword>
<evidence type="ECO:0000259" key="8">
    <source>
        <dbReference type="PROSITE" id="PS51296"/>
    </source>
</evidence>
<evidence type="ECO:0000256" key="7">
    <source>
        <dbReference type="ARBA" id="ARBA00023027"/>
    </source>
</evidence>
<dbReference type="SUPFAM" id="SSF55961">
    <property type="entry name" value="Bet v1-like"/>
    <property type="match status" value="1"/>
</dbReference>